<dbReference type="RefSeq" id="WP_316973292.1">
    <property type="nucleotide sequence ID" value="NZ_JAWIIJ010000004.1"/>
</dbReference>
<name>A0ABU3VW94_9GAMM</name>
<proteinExistence type="inferred from homology"/>
<reference evidence="9 10" key="1">
    <citation type="submission" date="2023-10" db="EMBL/GenBank/DDBJ databases">
        <title>Characteristics and mechanism of a salt-tolerant marine origin heterotrophic nitrifying- aerobic denitrifying bacteria Marinobacter xestospongiae HN1.</title>
        <authorList>
            <person name="Qi R."/>
        </authorList>
    </citation>
    <scope>NUCLEOTIDE SEQUENCE [LARGE SCALE GENOMIC DNA]</scope>
    <source>
        <strain evidence="9 10">HN1</strain>
    </source>
</reference>
<dbReference type="SUPFAM" id="SSF81345">
    <property type="entry name" value="ABC transporter involved in vitamin B12 uptake, BtuC"/>
    <property type="match status" value="1"/>
</dbReference>
<evidence type="ECO:0000256" key="4">
    <source>
        <dbReference type="ARBA" id="ARBA00022475"/>
    </source>
</evidence>
<feature type="transmembrane region" description="Helical" evidence="8">
    <location>
        <begin position="97"/>
        <end position="115"/>
    </location>
</feature>
<feature type="transmembrane region" description="Helical" evidence="8">
    <location>
        <begin position="237"/>
        <end position="265"/>
    </location>
</feature>
<dbReference type="CDD" id="cd06550">
    <property type="entry name" value="TM_ABC_iron-siderophores_like"/>
    <property type="match status" value="1"/>
</dbReference>
<keyword evidence="4" id="KW-1003">Cell membrane</keyword>
<evidence type="ECO:0000313" key="9">
    <source>
        <dbReference type="EMBL" id="MDV2078539.1"/>
    </source>
</evidence>
<feature type="transmembrane region" description="Helical" evidence="8">
    <location>
        <begin position="122"/>
        <end position="144"/>
    </location>
</feature>
<organism evidence="9 10">
    <name type="scientific">Marinobacter xestospongiae</name>
    <dbReference type="NCBI Taxonomy" id="994319"/>
    <lineage>
        <taxon>Bacteria</taxon>
        <taxon>Pseudomonadati</taxon>
        <taxon>Pseudomonadota</taxon>
        <taxon>Gammaproteobacteria</taxon>
        <taxon>Pseudomonadales</taxon>
        <taxon>Marinobacteraceae</taxon>
        <taxon>Marinobacter</taxon>
    </lineage>
</organism>
<comment type="caution">
    <text evidence="9">The sequence shown here is derived from an EMBL/GenBank/DDBJ whole genome shotgun (WGS) entry which is preliminary data.</text>
</comment>
<dbReference type="PANTHER" id="PTHR30472">
    <property type="entry name" value="FERRIC ENTEROBACTIN TRANSPORT SYSTEM PERMEASE PROTEIN"/>
    <property type="match status" value="1"/>
</dbReference>
<keyword evidence="6 8" id="KW-1133">Transmembrane helix</keyword>
<evidence type="ECO:0000256" key="5">
    <source>
        <dbReference type="ARBA" id="ARBA00022692"/>
    </source>
</evidence>
<evidence type="ECO:0000256" key="3">
    <source>
        <dbReference type="ARBA" id="ARBA00022448"/>
    </source>
</evidence>
<evidence type="ECO:0000256" key="1">
    <source>
        <dbReference type="ARBA" id="ARBA00004651"/>
    </source>
</evidence>
<dbReference type="Proteomes" id="UP001269819">
    <property type="component" value="Unassembled WGS sequence"/>
</dbReference>
<accession>A0ABU3VW94</accession>
<dbReference type="PANTHER" id="PTHR30472:SF25">
    <property type="entry name" value="ABC TRANSPORTER PERMEASE PROTEIN MJ0876-RELATED"/>
    <property type="match status" value="1"/>
</dbReference>
<gene>
    <name evidence="9" type="ORF">RYS15_07575</name>
</gene>
<evidence type="ECO:0000256" key="7">
    <source>
        <dbReference type="ARBA" id="ARBA00023136"/>
    </source>
</evidence>
<dbReference type="InterPro" id="IPR037294">
    <property type="entry name" value="ABC_BtuC-like"/>
</dbReference>
<keyword evidence="5 8" id="KW-0812">Transmembrane</keyword>
<dbReference type="EMBL" id="JAWIIJ010000004">
    <property type="protein sequence ID" value="MDV2078539.1"/>
    <property type="molecule type" value="Genomic_DNA"/>
</dbReference>
<comment type="similarity">
    <text evidence="2">Belongs to the binding-protein-dependent transport system permease family. FecCD subfamily.</text>
</comment>
<feature type="transmembrane region" description="Helical" evidence="8">
    <location>
        <begin position="150"/>
        <end position="171"/>
    </location>
</feature>
<feature type="transmembrane region" description="Helical" evidence="8">
    <location>
        <begin position="308"/>
        <end position="329"/>
    </location>
</feature>
<sequence length="336" mass="34891">MELDNRELSCRATALALFCLLLAAAATLISLAWGERWLAPQQVLQALRDSGDGVDGFVVRQLRLPRAVTAVLVGAALGMAGTLVQSITRNPLGTPDLMGVSAGASFAIVLGYLVLGLPPATLLPLGTAGGFAAGLLTFAVAWQTRLNPTYLLLAGMSIALFFFAAITLLLVTADTGANGIYYWLTGSLMNRTWDHVHQLYPLVVPGLVLGMAFARVLDLLTLDELTTAAVGLPVQRWRLVLGLVAVVLTAATVAVAGPIGFVGLVAPHLVRLALRRSAGGALPHRWLLPLSALTGAALVALADCVARLVGVPVGILCVLLGGPLLVLLVRRQGGAG</sequence>
<dbReference type="Pfam" id="PF01032">
    <property type="entry name" value="FecCD"/>
    <property type="match status" value="1"/>
</dbReference>
<evidence type="ECO:0000256" key="2">
    <source>
        <dbReference type="ARBA" id="ARBA00007935"/>
    </source>
</evidence>
<evidence type="ECO:0000256" key="6">
    <source>
        <dbReference type="ARBA" id="ARBA00022989"/>
    </source>
</evidence>
<evidence type="ECO:0000313" key="10">
    <source>
        <dbReference type="Proteomes" id="UP001269819"/>
    </source>
</evidence>
<protein>
    <submittedName>
        <fullName evidence="9">Iron ABC transporter permease</fullName>
    </submittedName>
</protein>
<feature type="transmembrane region" description="Helical" evidence="8">
    <location>
        <begin position="12"/>
        <end position="33"/>
    </location>
</feature>
<comment type="subcellular location">
    <subcellularLocation>
        <location evidence="1">Cell membrane</location>
        <topology evidence="1">Multi-pass membrane protein</topology>
    </subcellularLocation>
</comment>
<keyword evidence="10" id="KW-1185">Reference proteome</keyword>
<feature type="transmembrane region" description="Helical" evidence="8">
    <location>
        <begin position="67"/>
        <end position="85"/>
    </location>
</feature>
<feature type="transmembrane region" description="Helical" evidence="8">
    <location>
        <begin position="286"/>
        <end position="302"/>
    </location>
</feature>
<keyword evidence="7 8" id="KW-0472">Membrane</keyword>
<dbReference type="InterPro" id="IPR000522">
    <property type="entry name" value="ABC_transptr_permease_BtuC"/>
</dbReference>
<keyword evidence="3" id="KW-0813">Transport</keyword>
<evidence type="ECO:0000256" key="8">
    <source>
        <dbReference type="SAM" id="Phobius"/>
    </source>
</evidence>
<feature type="transmembrane region" description="Helical" evidence="8">
    <location>
        <begin position="199"/>
        <end position="217"/>
    </location>
</feature>
<dbReference type="Gene3D" id="1.10.3470.10">
    <property type="entry name" value="ABC transporter involved in vitamin B12 uptake, BtuC"/>
    <property type="match status" value="1"/>
</dbReference>